<feature type="compositionally biased region" description="Low complexity" evidence="1">
    <location>
        <begin position="43"/>
        <end position="56"/>
    </location>
</feature>
<feature type="region of interest" description="Disordered" evidence="1">
    <location>
        <begin position="43"/>
        <end position="150"/>
    </location>
</feature>
<feature type="compositionally biased region" description="Low complexity" evidence="1">
    <location>
        <begin position="107"/>
        <end position="127"/>
    </location>
</feature>
<accession>A0A1P9WST8</accession>
<feature type="signal peptide" evidence="2">
    <location>
        <begin position="1"/>
        <end position="39"/>
    </location>
</feature>
<sequence length="150" mass="16229">MRLENQVLNAQRAYNVMKLNNTLPLLLLGFALAGTATFAQTTPPGTATPTTYPQGAVVPDSSTLTGSAGQDRKQDRKRNRRNRMNQNNRPTENTSEQDARYRQGAVSNGTTINNSNTTNENSKNVTTAPTGVGSNPNTSNPNSNTRPPRL</sequence>
<feature type="compositionally biased region" description="Low complexity" evidence="1">
    <location>
        <begin position="134"/>
        <end position="150"/>
    </location>
</feature>
<name>A0A1P9WST8_9BACT</name>
<dbReference type="KEGG" id="smon:AWR27_03060"/>
<reference evidence="3 4" key="1">
    <citation type="submission" date="2016-01" db="EMBL/GenBank/DDBJ databases">
        <authorList>
            <person name="Oliw E.H."/>
        </authorList>
    </citation>
    <scope>NUCLEOTIDE SEQUENCE [LARGE SCALE GENOMIC DNA]</scope>
    <source>
        <strain evidence="3 4">DY10</strain>
    </source>
</reference>
<feature type="chain" id="PRO_5012230559" evidence="2">
    <location>
        <begin position="40"/>
        <end position="150"/>
    </location>
</feature>
<gene>
    <name evidence="3" type="ORF">AWR27_03060</name>
</gene>
<organism evidence="3 4">
    <name type="scientific">Spirosoma montaniterrae</name>
    <dbReference type="NCBI Taxonomy" id="1178516"/>
    <lineage>
        <taxon>Bacteria</taxon>
        <taxon>Pseudomonadati</taxon>
        <taxon>Bacteroidota</taxon>
        <taxon>Cytophagia</taxon>
        <taxon>Cytophagales</taxon>
        <taxon>Cytophagaceae</taxon>
        <taxon>Spirosoma</taxon>
    </lineage>
</organism>
<dbReference type="RefSeq" id="WP_077129845.1">
    <property type="nucleotide sequence ID" value="NZ_CP014263.1"/>
</dbReference>
<dbReference type="EMBL" id="CP014263">
    <property type="protein sequence ID" value="AQG78403.1"/>
    <property type="molecule type" value="Genomic_DNA"/>
</dbReference>
<protein>
    <submittedName>
        <fullName evidence="3">Uncharacterized protein</fullName>
    </submittedName>
</protein>
<keyword evidence="2" id="KW-0732">Signal</keyword>
<proteinExistence type="predicted"/>
<evidence type="ECO:0000313" key="3">
    <source>
        <dbReference type="EMBL" id="AQG78403.1"/>
    </source>
</evidence>
<evidence type="ECO:0000256" key="1">
    <source>
        <dbReference type="SAM" id="MobiDB-lite"/>
    </source>
</evidence>
<evidence type="ECO:0000313" key="4">
    <source>
        <dbReference type="Proteomes" id="UP000187941"/>
    </source>
</evidence>
<dbReference type="AlphaFoldDB" id="A0A1P9WST8"/>
<dbReference type="STRING" id="1178516.AWR27_03060"/>
<keyword evidence="4" id="KW-1185">Reference proteome</keyword>
<evidence type="ECO:0000256" key="2">
    <source>
        <dbReference type="SAM" id="SignalP"/>
    </source>
</evidence>
<dbReference type="Proteomes" id="UP000187941">
    <property type="component" value="Chromosome"/>
</dbReference>